<evidence type="ECO:0008006" key="3">
    <source>
        <dbReference type="Google" id="ProtNLM"/>
    </source>
</evidence>
<gene>
    <name evidence="1" type="ORF">PVE99_20045</name>
</gene>
<sequence>MKVFTKTTCISVTIATMMTACGTDTTVNSANKAEKVQIINATNGEKIRNEKILEQERNKGRRRLEEGILVYGQGIKGDYSTKSIQEATYKESNKNFGIVTAKIQVKNIRKDKKPYDLSEFKYFVRDSKTGDTFKGEAIPSSLEEFENLPSNTTIKYDIAFKVKKKDNLNNNYLYIDSDIEPSSRISWHLNDLTKR</sequence>
<dbReference type="EMBL" id="JARAOX010000198">
    <property type="protein sequence ID" value="MDD9784660.1"/>
    <property type="molecule type" value="Genomic_DNA"/>
</dbReference>
<comment type="caution">
    <text evidence="1">The sequence shown here is derived from an EMBL/GenBank/DDBJ whole genome shotgun (WGS) entry which is preliminary data.</text>
</comment>
<dbReference type="AlphaFoldDB" id="A0ABD4WWQ1"/>
<evidence type="ECO:0000313" key="1">
    <source>
        <dbReference type="EMBL" id="MDD9784660.1"/>
    </source>
</evidence>
<evidence type="ECO:0000313" key="2">
    <source>
        <dbReference type="Proteomes" id="UP001213771"/>
    </source>
</evidence>
<proteinExistence type="predicted"/>
<dbReference type="Proteomes" id="UP001213771">
    <property type="component" value="Unassembled WGS sequence"/>
</dbReference>
<name>A0ABD4WWQ1_PRIMG</name>
<accession>A0ABD4WWQ1</accession>
<reference evidence="1 2" key="1">
    <citation type="submission" date="2023-02" db="EMBL/GenBank/DDBJ databases">
        <authorList>
            <person name="Olszewska D."/>
        </authorList>
    </citation>
    <scope>NUCLEOTIDE SEQUENCE [LARGE SCALE GENOMIC DNA]</scope>
    <source>
        <strain evidence="1 2">FDU301</strain>
    </source>
</reference>
<organism evidence="1 2">
    <name type="scientific">Priestia megaterium</name>
    <name type="common">Bacillus megaterium</name>
    <dbReference type="NCBI Taxonomy" id="1404"/>
    <lineage>
        <taxon>Bacteria</taxon>
        <taxon>Bacillati</taxon>
        <taxon>Bacillota</taxon>
        <taxon>Bacilli</taxon>
        <taxon>Bacillales</taxon>
        <taxon>Bacillaceae</taxon>
        <taxon>Priestia</taxon>
    </lineage>
</organism>
<dbReference type="RefSeq" id="WP_177564447.1">
    <property type="nucleotide sequence ID" value="NZ_CP058268.1"/>
</dbReference>
<dbReference type="PROSITE" id="PS51257">
    <property type="entry name" value="PROKAR_LIPOPROTEIN"/>
    <property type="match status" value="1"/>
</dbReference>
<protein>
    <recommendedName>
        <fullName evidence="3">DUF4352 domain-containing protein</fullName>
    </recommendedName>
</protein>